<dbReference type="PANTHER" id="PTHR43273">
    <property type="entry name" value="ANAEROBIC SULFATASE-MATURATING ENZYME HOMOLOG ASLB-RELATED"/>
    <property type="match status" value="1"/>
</dbReference>
<dbReference type="GO" id="GO:0051536">
    <property type="term" value="F:iron-sulfur cluster binding"/>
    <property type="evidence" value="ECO:0007669"/>
    <property type="project" value="UniProtKB-KW"/>
</dbReference>
<protein>
    <submittedName>
        <fullName evidence="8">His-Xaa-Ser system radical SAM maturase HxsB</fullName>
    </submittedName>
</protein>
<dbReference type="SFLD" id="SFLDG01384">
    <property type="entry name" value="thioether_bond_formation_requi"/>
    <property type="match status" value="1"/>
</dbReference>
<accession>A0A1I3W5J8</accession>
<dbReference type="SFLD" id="SFLDS00029">
    <property type="entry name" value="Radical_SAM"/>
    <property type="match status" value="1"/>
</dbReference>
<dbReference type="CDD" id="cd01335">
    <property type="entry name" value="Radical_SAM"/>
    <property type="match status" value="1"/>
</dbReference>
<dbReference type="NCBIfam" id="TIGR03978">
    <property type="entry name" value="rSAM_paired_1"/>
    <property type="match status" value="1"/>
</dbReference>
<evidence type="ECO:0000256" key="5">
    <source>
        <dbReference type="ARBA" id="ARBA00023014"/>
    </source>
</evidence>
<keyword evidence="4" id="KW-0408">Iron</keyword>
<dbReference type="AlphaFoldDB" id="A0A1I3W5J8"/>
<evidence type="ECO:0000313" key="9">
    <source>
        <dbReference type="Proteomes" id="UP000198635"/>
    </source>
</evidence>
<evidence type="ECO:0000256" key="2">
    <source>
        <dbReference type="ARBA" id="ARBA00022691"/>
    </source>
</evidence>
<name>A0A1I3W5J8_9BACT</name>
<sequence>MNSGLNLEIFPFLFRREEKEIFITTAHGDFYWIPRAEFNKLLDSTLDLSDNIIQDLVSRQILSVDMGQSIDAAATKLRSRKAFLRSFTSLHMLVTTLRCNQRCEYCQVSCADNDAIQFDMSIETAEKIVNTIFHSPSPSIKIEFQGGEPTLNWEIIPFVVEYAETLNLKYKKNLAFVLCTNLTAITKDRFEYLHKHSVFVSTSLDGPKDIHDSCRKQRIGNTSYDLFVQNLELGRSIMGPDRIDALMTTSRQSLSRFKAIIDEYVRLGFHGIFLRSLNPYGFAAEQAESLGYSSEDFFEFYTKCLEYIISLNASGTMFTEYYTALIFKRIMTSQSTGFVDLQSPSGAGISGAIYDYNGDVYPADEGRMLARMGDERFKMGNVGKDSYTQIFNGQIIGEIVENSCLETIPGCSDCVYSPYCGADPIRNYLEYGTIIGHNPGSNFCKKNMLIFDYMFEKIKTNDNLFLDTLWSWITPNTEGVTHENV</sequence>
<evidence type="ECO:0000256" key="1">
    <source>
        <dbReference type="ARBA" id="ARBA00001966"/>
    </source>
</evidence>
<dbReference type="STRING" id="52560.SAMN04488082_11241"/>
<dbReference type="PANTHER" id="PTHR43273:SF3">
    <property type="entry name" value="ANAEROBIC SULFATASE-MATURATING ENZYME HOMOLOG ASLB-RELATED"/>
    <property type="match status" value="1"/>
</dbReference>
<evidence type="ECO:0000256" key="6">
    <source>
        <dbReference type="ARBA" id="ARBA00023601"/>
    </source>
</evidence>
<dbReference type="SFLD" id="SFLDG01067">
    <property type="entry name" value="SPASM/twitch_domain_containing"/>
    <property type="match status" value="1"/>
</dbReference>
<dbReference type="GO" id="GO:0046872">
    <property type="term" value="F:metal ion binding"/>
    <property type="evidence" value="ECO:0007669"/>
    <property type="project" value="UniProtKB-KW"/>
</dbReference>
<reference evidence="9" key="1">
    <citation type="submission" date="2016-10" db="EMBL/GenBank/DDBJ databases">
        <authorList>
            <person name="Varghese N."/>
            <person name="Submissions S."/>
        </authorList>
    </citation>
    <scope>NUCLEOTIDE SEQUENCE [LARGE SCALE GENOMIC DNA]</scope>
    <source>
        <strain evidence="9">DSM 5918</strain>
    </source>
</reference>
<comment type="cofactor">
    <cofactor evidence="1">
        <name>[4Fe-4S] cluster</name>
        <dbReference type="ChEBI" id="CHEBI:49883"/>
    </cofactor>
</comment>
<dbReference type="InterPro" id="IPR024023">
    <property type="entry name" value="rSAM_paired_HxsB"/>
</dbReference>
<dbReference type="SUPFAM" id="SSF102114">
    <property type="entry name" value="Radical SAM enzymes"/>
    <property type="match status" value="1"/>
</dbReference>
<dbReference type="InterPro" id="IPR007197">
    <property type="entry name" value="rSAM"/>
</dbReference>
<dbReference type="OrthoDB" id="308557at2"/>
<organism evidence="8 9">
    <name type="scientific">Desulfomicrobium apsheronum</name>
    <dbReference type="NCBI Taxonomy" id="52560"/>
    <lineage>
        <taxon>Bacteria</taxon>
        <taxon>Pseudomonadati</taxon>
        <taxon>Thermodesulfobacteriota</taxon>
        <taxon>Desulfovibrionia</taxon>
        <taxon>Desulfovibrionales</taxon>
        <taxon>Desulfomicrobiaceae</taxon>
        <taxon>Desulfomicrobium</taxon>
    </lineage>
</organism>
<proteinExistence type="inferred from homology"/>
<evidence type="ECO:0000256" key="3">
    <source>
        <dbReference type="ARBA" id="ARBA00022723"/>
    </source>
</evidence>
<dbReference type="SFLD" id="SFLDG01386">
    <property type="entry name" value="main_SPASM_domain-containing"/>
    <property type="match status" value="1"/>
</dbReference>
<dbReference type="GO" id="GO:0016491">
    <property type="term" value="F:oxidoreductase activity"/>
    <property type="evidence" value="ECO:0007669"/>
    <property type="project" value="InterPro"/>
</dbReference>
<keyword evidence="3" id="KW-0479">Metal-binding</keyword>
<feature type="domain" description="Radical SAM core" evidence="7">
    <location>
        <begin position="94"/>
        <end position="248"/>
    </location>
</feature>
<dbReference type="Gene3D" id="3.20.20.70">
    <property type="entry name" value="Aldolase class I"/>
    <property type="match status" value="1"/>
</dbReference>
<gene>
    <name evidence="8" type="ORF">SAMN04488082_11241</name>
</gene>
<keyword evidence="2" id="KW-0949">S-adenosyl-L-methionine</keyword>
<comment type="similarity">
    <text evidence="6">Belongs to the radical SAM superfamily. Anaerobic sulfatase-maturating enzyme family.</text>
</comment>
<dbReference type="EMBL" id="FORX01000012">
    <property type="protein sequence ID" value="SFK02579.1"/>
    <property type="molecule type" value="Genomic_DNA"/>
</dbReference>
<keyword evidence="5" id="KW-0411">Iron-sulfur</keyword>
<evidence type="ECO:0000256" key="4">
    <source>
        <dbReference type="ARBA" id="ARBA00023004"/>
    </source>
</evidence>
<dbReference type="InterPro" id="IPR013785">
    <property type="entry name" value="Aldolase_TIM"/>
</dbReference>
<dbReference type="RefSeq" id="WP_092375863.1">
    <property type="nucleotide sequence ID" value="NZ_FORX01000012.1"/>
</dbReference>
<dbReference type="Pfam" id="PF04055">
    <property type="entry name" value="Radical_SAM"/>
    <property type="match status" value="1"/>
</dbReference>
<dbReference type="InterPro" id="IPR058240">
    <property type="entry name" value="rSAM_sf"/>
</dbReference>
<dbReference type="InterPro" id="IPR023867">
    <property type="entry name" value="Sulphatase_maturase_rSAM"/>
</dbReference>
<evidence type="ECO:0000259" key="7">
    <source>
        <dbReference type="Pfam" id="PF04055"/>
    </source>
</evidence>
<dbReference type="Proteomes" id="UP000198635">
    <property type="component" value="Unassembled WGS sequence"/>
</dbReference>
<evidence type="ECO:0000313" key="8">
    <source>
        <dbReference type="EMBL" id="SFK02579.1"/>
    </source>
</evidence>
<keyword evidence="9" id="KW-1185">Reference proteome</keyword>